<dbReference type="PANTHER" id="PTHR27000">
    <property type="entry name" value="LEUCINE-RICH REPEAT RECEPTOR-LIKE PROTEIN KINASE FAMILY PROTEIN-RELATED"/>
    <property type="match status" value="1"/>
</dbReference>
<keyword evidence="15 24" id="KW-0067">ATP-binding</keyword>
<evidence type="ECO:0000256" key="8">
    <source>
        <dbReference type="ARBA" id="ARBA00022614"/>
    </source>
</evidence>
<evidence type="ECO:0000256" key="7">
    <source>
        <dbReference type="ARBA" id="ARBA00022553"/>
    </source>
</evidence>
<evidence type="ECO:0000256" key="24">
    <source>
        <dbReference type="PROSITE-ProRule" id="PRU10141"/>
    </source>
</evidence>
<dbReference type="InterPro" id="IPR032675">
    <property type="entry name" value="LRR_dom_sf"/>
</dbReference>
<dbReference type="FunFam" id="3.80.10.10:FF:001034">
    <property type="entry name" value="Leucine-rich receptor-like protein kinase family protein"/>
    <property type="match status" value="1"/>
</dbReference>
<dbReference type="FunFam" id="3.80.10.10:FF:000775">
    <property type="entry name" value="Predicted protein"/>
    <property type="match status" value="1"/>
</dbReference>
<accession>A0A8J5C5Y9</accession>
<dbReference type="SUPFAM" id="SSF52047">
    <property type="entry name" value="RNI-like"/>
    <property type="match status" value="1"/>
</dbReference>
<evidence type="ECO:0000256" key="18">
    <source>
        <dbReference type="ARBA" id="ARBA00023136"/>
    </source>
</evidence>
<dbReference type="FunFam" id="1.10.510.10:FF:000417">
    <property type="entry name" value="Leucine-rich repeat receptor-like protein kinase"/>
    <property type="match status" value="1"/>
</dbReference>
<dbReference type="InterPro" id="IPR001245">
    <property type="entry name" value="Ser-Thr/Tyr_kinase_cat_dom"/>
</dbReference>
<dbReference type="Proteomes" id="UP000734854">
    <property type="component" value="Unassembled WGS sequence"/>
</dbReference>
<evidence type="ECO:0000256" key="26">
    <source>
        <dbReference type="SAM" id="Phobius"/>
    </source>
</evidence>
<evidence type="ECO:0000256" key="13">
    <source>
        <dbReference type="ARBA" id="ARBA00022741"/>
    </source>
</evidence>
<dbReference type="EMBL" id="JACMSC010000019">
    <property type="protein sequence ID" value="KAG6473262.1"/>
    <property type="molecule type" value="Genomic_DNA"/>
</dbReference>
<dbReference type="Gene3D" id="1.10.510.10">
    <property type="entry name" value="Transferase(Phosphotransferase) domain 1"/>
    <property type="match status" value="1"/>
</dbReference>
<dbReference type="SUPFAM" id="SSF52058">
    <property type="entry name" value="L domain-like"/>
    <property type="match status" value="2"/>
</dbReference>
<keyword evidence="8" id="KW-0433">Leucine-rich repeat</keyword>
<keyword evidence="13 24" id="KW-0547">Nucleotide-binding</keyword>
<evidence type="ECO:0000256" key="2">
    <source>
        <dbReference type="ARBA" id="ARBA00004479"/>
    </source>
</evidence>
<evidence type="ECO:0000256" key="20">
    <source>
        <dbReference type="ARBA" id="ARBA00023170"/>
    </source>
</evidence>
<keyword evidence="7" id="KW-0597">Phosphoprotein</keyword>
<feature type="region of interest" description="Disordered" evidence="25">
    <location>
        <begin position="1221"/>
        <end position="1259"/>
    </location>
</feature>
<dbReference type="InterPro" id="IPR008271">
    <property type="entry name" value="Ser/Thr_kinase_AS"/>
</dbReference>
<dbReference type="PROSITE" id="PS00108">
    <property type="entry name" value="PROTEIN_KINASE_ST"/>
    <property type="match status" value="1"/>
</dbReference>
<feature type="region of interest" description="Disordered" evidence="25">
    <location>
        <begin position="1299"/>
        <end position="1399"/>
    </location>
</feature>
<feature type="domain" description="Protein kinase" evidence="27">
    <location>
        <begin position="823"/>
        <end position="1095"/>
    </location>
</feature>
<feature type="transmembrane region" description="Helical" evidence="26">
    <location>
        <begin position="68"/>
        <end position="88"/>
    </location>
</feature>
<dbReference type="GO" id="GO:0042277">
    <property type="term" value="F:peptide binding"/>
    <property type="evidence" value="ECO:0007669"/>
    <property type="project" value="UniProtKB-ARBA"/>
</dbReference>
<keyword evidence="17 26" id="KW-1133">Transmembrane helix</keyword>
<evidence type="ECO:0000256" key="4">
    <source>
        <dbReference type="ARBA" id="ARBA00012513"/>
    </source>
</evidence>
<gene>
    <name evidence="28" type="ORF">ZIOFF_067175</name>
</gene>
<evidence type="ECO:0000256" key="11">
    <source>
        <dbReference type="ARBA" id="ARBA00022729"/>
    </source>
</evidence>
<dbReference type="InterPro" id="IPR017441">
    <property type="entry name" value="Protein_kinase_ATP_BS"/>
</dbReference>
<dbReference type="Pfam" id="PF07714">
    <property type="entry name" value="PK_Tyr_Ser-Thr"/>
    <property type="match status" value="1"/>
</dbReference>
<evidence type="ECO:0000256" key="23">
    <source>
        <dbReference type="ARBA" id="ARBA00048679"/>
    </source>
</evidence>
<comment type="catalytic activity">
    <reaction evidence="22">
        <text>L-threonyl-[protein] + ATP = O-phospho-L-threonyl-[protein] + ADP + H(+)</text>
        <dbReference type="Rhea" id="RHEA:46608"/>
        <dbReference type="Rhea" id="RHEA-COMP:11060"/>
        <dbReference type="Rhea" id="RHEA-COMP:11605"/>
        <dbReference type="ChEBI" id="CHEBI:15378"/>
        <dbReference type="ChEBI" id="CHEBI:30013"/>
        <dbReference type="ChEBI" id="CHEBI:30616"/>
        <dbReference type="ChEBI" id="CHEBI:61977"/>
        <dbReference type="ChEBI" id="CHEBI:456216"/>
        <dbReference type="EC" id="2.7.11.1"/>
    </reaction>
</comment>
<dbReference type="InterPro" id="IPR001611">
    <property type="entry name" value="Leu-rich_rpt"/>
</dbReference>
<protein>
    <recommendedName>
        <fullName evidence="4">non-specific serine/threonine protein kinase</fullName>
        <ecNumber evidence="4">2.7.11.1</ecNumber>
    </recommendedName>
</protein>
<evidence type="ECO:0000256" key="15">
    <source>
        <dbReference type="ARBA" id="ARBA00022840"/>
    </source>
</evidence>
<keyword evidence="20" id="KW-0675">Receptor</keyword>
<evidence type="ECO:0000256" key="10">
    <source>
        <dbReference type="ARBA" id="ARBA00022692"/>
    </source>
</evidence>
<dbReference type="Pfam" id="PF00560">
    <property type="entry name" value="LRR_1"/>
    <property type="match status" value="8"/>
</dbReference>
<evidence type="ECO:0000256" key="21">
    <source>
        <dbReference type="ARBA" id="ARBA00023180"/>
    </source>
</evidence>
<dbReference type="FunFam" id="3.30.200.20:FF:000642">
    <property type="entry name" value="Putative LRR receptor-like serine/threonine-protein kinase"/>
    <property type="match status" value="1"/>
</dbReference>
<organism evidence="28 29">
    <name type="scientific">Zingiber officinale</name>
    <name type="common">Ginger</name>
    <name type="synonym">Amomum zingiber</name>
    <dbReference type="NCBI Taxonomy" id="94328"/>
    <lineage>
        <taxon>Eukaryota</taxon>
        <taxon>Viridiplantae</taxon>
        <taxon>Streptophyta</taxon>
        <taxon>Embryophyta</taxon>
        <taxon>Tracheophyta</taxon>
        <taxon>Spermatophyta</taxon>
        <taxon>Magnoliopsida</taxon>
        <taxon>Liliopsida</taxon>
        <taxon>Zingiberales</taxon>
        <taxon>Zingiberaceae</taxon>
        <taxon>Zingiber</taxon>
    </lineage>
</organism>
<dbReference type="GO" id="GO:0005886">
    <property type="term" value="C:plasma membrane"/>
    <property type="evidence" value="ECO:0007669"/>
    <property type="project" value="UniProtKB-SubCell"/>
</dbReference>
<keyword evidence="16" id="KW-0832">Ubl conjugation</keyword>
<evidence type="ECO:0000259" key="27">
    <source>
        <dbReference type="PROSITE" id="PS50011"/>
    </source>
</evidence>
<name>A0A8J5C5Y9_ZINOF</name>
<proteinExistence type="inferred from homology"/>
<comment type="subcellular location">
    <subcellularLocation>
        <location evidence="1">Cell membrane</location>
        <topology evidence="1">Single-pass membrane protein</topology>
    </subcellularLocation>
    <subcellularLocation>
        <location evidence="2">Membrane</location>
        <topology evidence="2">Single-pass type I membrane protein</topology>
    </subcellularLocation>
</comment>
<feature type="binding site" evidence="24">
    <location>
        <position position="852"/>
    </location>
    <ligand>
        <name>ATP</name>
        <dbReference type="ChEBI" id="CHEBI:30616"/>
    </ligand>
</feature>
<keyword evidence="14" id="KW-0418">Kinase</keyword>
<keyword evidence="12" id="KW-0677">Repeat</keyword>
<keyword evidence="9" id="KW-0808">Transferase</keyword>
<dbReference type="EC" id="2.7.11.1" evidence="4"/>
<keyword evidence="10 26" id="KW-0812">Transmembrane</keyword>
<keyword evidence="6" id="KW-0723">Serine/threonine-protein kinase</keyword>
<keyword evidence="11" id="KW-0732">Signal</keyword>
<dbReference type="InterPro" id="IPR013210">
    <property type="entry name" value="LRR_N_plant-typ"/>
</dbReference>
<dbReference type="SUPFAM" id="SSF56112">
    <property type="entry name" value="Protein kinase-like (PK-like)"/>
    <property type="match status" value="1"/>
</dbReference>
<dbReference type="InterPro" id="IPR055414">
    <property type="entry name" value="LRR_R13L4/SHOC2-like"/>
</dbReference>
<evidence type="ECO:0000256" key="16">
    <source>
        <dbReference type="ARBA" id="ARBA00022843"/>
    </source>
</evidence>
<dbReference type="InterPro" id="IPR011009">
    <property type="entry name" value="Kinase-like_dom_sf"/>
</dbReference>
<evidence type="ECO:0000256" key="3">
    <source>
        <dbReference type="ARBA" id="ARBA00008684"/>
    </source>
</evidence>
<evidence type="ECO:0000313" key="29">
    <source>
        <dbReference type="Proteomes" id="UP000734854"/>
    </source>
</evidence>
<evidence type="ECO:0000256" key="14">
    <source>
        <dbReference type="ARBA" id="ARBA00022777"/>
    </source>
</evidence>
<dbReference type="SMART" id="SM00369">
    <property type="entry name" value="LRR_TYP"/>
    <property type="match status" value="9"/>
</dbReference>
<comment type="catalytic activity">
    <reaction evidence="23">
        <text>L-seryl-[protein] + ATP = O-phospho-L-seryl-[protein] + ADP + H(+)</text>
        <dbReference type="Rhea" id="RHEA:17989"/>
        <dbReference type="Rhea" id="RHEA-COMP:9863"/>
        <dbReference type="Rhea" id="RHEA-COMP:11604"/>
        <dbReference type="ChEBI" id="CHEBI:15378"/>
        <dbReference type="ChEBI" id="CHEBI:29999"/>
        <dbReference type="ChEBI" id="CHEBI:30616"/>
        <dbReference type="ChEBI" id="CHEBI:83421"/>
        <dbReference type="ChEBI" id="CHEBI:456216"/>
        <dbReference type="EC" id="2.7.11.1"/>
    </reaction>
</comment>
<evidence type="ECO:0000256" key="17">
    <source>
        <dbReference type="ARBA" id="ARBA00022989"/>
    </source>
</evidence>
<evidence type="ECO:0000256" key="12">
    <source>
        <dbReference type="ARBA" id="ARBA00022737"/>
    </source>
</evidence>
<dbReference type="GO" id="GO:0004674">
    <property type="term" value="F:protein serine/threonine kinase activity"/>
    <property type="evidence" value="ECO:0007669"/>
    <property type="project" value="UniProtKB-KW"/>
</dbReference>
<dbReference type="FunFam" id="3.80.10.10:FF:001194">
    <property type="entry name" value="Leucine-rich receptor-like protein kinase family protein"/>
    <property type="match status" value="1"/>
</dbReference>
<dbReference type="FunFam" id="3.80.10.10:FF:000270">
    <property type="entry name" value="Putative LRR receptor-like serine/threonine-protein kinase"/>
    <property type="match status" value="1"/>
</dbReference>
<evidence type="ECO:0000256" key="9">
    <source>
        <dbReference type="ARBA" id="ARBA00022679"/>
    </source>
</evidence>
<dbReference type="SMART" id="SM00220">
    <property type="entry name" value="S_TKc"/>
    <property type="match status" value="1"/>
</dbReference>
<dbReference type="Gene3D" id="3.30.200.20">
    <property type="entry name" value="Phosphorylase Kinase, domain 1"/>
    <property type="match status" value="1"/>
</dbReference>
<dbReference type="InterPro" id="IPR000719">
    <property type="entry name" value="Prot_kinase_dom"/>
</dbReference>
<dbReference type="InterPro" id="IPR003591">
    <property type="entry name" value="Leu-rich_rpt_typical-subtyp"/>
</dbReference>
<dbReference type="PROSITE" id="PS50011">
    <property type="entry name" value="PROTEIN_KINASE_DOM"/>
    <property type="match status" value="1"/>
</dbReference>
<feature type="compositionally biased region" description="Basic and acidic residues" evidence="25">
    <location>
        <begin position="1387"/>
        <end position="1399"/>
    </location>
</feature>
<keyword evidence="5" id="KW-1003">Cell membrane</keyword>
<dbReference type="Gene3D" id="3.80.10.10">
    <property type="entry name" value="Ribonuclease Inhibitor"/>
    <property type="match status" value="7"/>
</dbReference>
<dbReference type="PROSITE" id="PS00107">
    <property type="entry name" value="PROTEIN_KINASE_ATP"/>
    <property type="match status" value="1"/>
</dbReference>
<evidence type="ECO:0000256" key="25">
    <source>
        <dbReference type="SAM" id="MobiDB-lite"/>
    </source>
</evidence>
<keyword evidence="29" id="KW-1185">Reference proteome</keyword>
<sequence>MNPKPQNNSKDTYEKKHESKHTTSIQISCISTINKTWSFHHCNLKNPSLLHSSLPPLNPNMGWLPPNLCAILFLVFNSFFFFFFFFFINCLAIDEQGQALLSWKLTLSSSTDVLSSWNSSDPNPCKWFGVACNSRLEVISLKIELVDLKGPLPSNLQSLKSLKMIILSEANFTGHIPAEFGEYRELTFLDLSKNQIAGEIPAEICKLTKLQTLALHSNFLQGAIPADIGNLPSLTHLTLYDNYISGEVPASVGKLERLEVFRAGGNQNLRGSLPAEIGNCRSLVMLGLAETGLSGRLPSTIGLLKRIQTIAIYTSQLSGPIPGEIGNCTELTKLYLYQNSLSGPIPPEIGRLRNLQTLLLWQNNLVGAIPPELGQCEQLVLDLSLNSLTGSIPRSVGKLRSLQQLQLSTNQLAGAIPSEMSNCTALTDIEVDNNDLSGEIGIDFTRLVNLTLFYAWQNRLTGSIPASLAQCRNLQSMDLSYNNLTGSIPKELYGLQNLTKLLLLSNELTGFVQPEIGNCTNLFRLRLNDNLLGGAIPAEISKLENLNFLDMSRNRLVGPIPAAISGCHNLEFLDLRSNALSGALPESLPRSLQFVDFSDNKLTGVISPGIGSLPKLTKLMLGRNQLSGAIPGQLGSCSKLQLLDLGDNFLSGEMPGELGQLPALEISLNLSCNRLSGEIPQQFSSLRKLGCLDISHNELHGDLGVLAGLQNLISLNVSFNAFSGKLPDTPFFRNLPLADLEGNHGLLIADGRLSAQETSNRAPVSTLKLAMTFLIVVSAALLLTAAYVLARARAAPRGDADDAWEITLYQKLDLSADDLLRGLTSANVVGTGSSGVVYKVCIPSGETLAVKKMWSPADDDSGAFRSEIAALSTIRHRNIVRLLGWGLNRSAKLMFYNYLPNGSLSSFLHRGRKEAAAWETRYEIAAGLAHAVAYLHHDCLPAILHGDIKAMNVLLGPNFEPYLADFGLARVLADGEPAHNSDTASCPRIAEHASMQRITEKSDVYSYGVVLLEVLTGRHPLDPSLPGGLDLVQWVRVHLQRKLDPVQLLDGRLLGRPEHQVQEMLQALSISVLCVSNRPDERPAMKDVVSLLEEVRRPANDEKKKEPVVACAAGDVELPGSSNCSSGKNIFANLLTSQRSEFNPRFETKGVLILILPASPGDEHSVGWGRELDLTASGDPVGELAGAKPRPYLEPSPHIVHHAVLSHLLLELRRQIRRQQHVAGDHARSLQSRLPRPLRERPKRLHRDEPVAEVELQSQRLERHVDPAVGVGEVDEEGDVAVEVRQRIEVDAVEAGGGKVDGRATRLDDEEDHECDDSCEDEEESEDDADDGGAPDEGTGSTVGREELRLPGLRRPREHGGRFGRLEGGGGGGEIKRWRSTSGTVSEHLRKSVEEKTLG</sequence>
<evidence type="ECO:0000313" key="28">
    <source>
        <dbReference type="EMBL" id="KAG6473262.1"/>
    </source>
</evidence>
<dbReference type="PANTHER" id="PTHR27000:SF676">
    <property type="entry name" value="LRR RECEPTOR-LIKE SERINE_THREONINE-PROTEIN KINASE RGI3"/>
    <property type="match status" value="1"/>
</dbReference>
<comment type="caution">
    <text evidence="28">The sequence shown here is derived from an EMBL/GenBank/DDBJ whole genome shotgun (WGS) entry which is preliminary data.</text>
</comment>
<dbReference type="GO" id="GO:0010074">
    <property type="term" value="P:maintenance of meristem identity"/>
    <property type="evidence" value="ECO:0007669"/>
    <property type="project" value="UniProtKB-ARBA"/>
</dbReference>
<dbReference type="Pfam" id="PF08263">
    <property type="entry name" value="LRRNT_2"/>
    <property type="match status" value="1"/>
</dbReference>
<comment type="similarity">
    <text evidence="3">Belongs to the protein kinase superfamily. Ser/Thr protein kinase family.</text>
</comment>
<evidence type="ECO:0000256" key="1">
    <source>
        <dbReference type="ARBA" id="ARBA00004162"/>
    </source>
</evidence>
<evidence type="ECO:0000256" key="19">
    <source>
        <dbReference type="ARBA" id="ARBA00023157"/>
    </source>
</evidence>
<evidence type="ECO:0000256" key="5">
    <source>
        <dbReference type="ARBA" id="ARBA00022475"/>
    </source>
</evidence>
<dbReference type="GO" id="GO:0010082">
    <property type="term" value="P:regulation of root meristem growth"/>
    <property type="evidence" value="ECO:0007669"/>
    <property type="project" value="UniProtKB-ARBA"/>
</dbReference>
<keyword evidence="21" id="KW-0325">Glycoprotein</keyword>
<evidence type="ECO:0000256" key="6">
    <source>
        <dbReference type="ARBA" id="ARBA00022527"/>
    </source>
</evidence>
<keyword evidence="18 26" id="KW-0472">Membrane</keyword>
<dbReference type="Pfam" id="PF23598">
    <property type="entry name" value="LRR_14"/>
    <property type="match status" value="1"/>
</dbReference>
<evidence type="ECO:0000256" key="22">
    <source>
        <dbReference type="ARBA" id="ARBA00047899"/>
    </source>
</evidence>
<feature type="compositionally biased region" description="Acidic residues" evidence="25">
    <location>
        <begin position="1308"/>
        <end position="1334"/>
    </location>
</feature>
<keyword evidence="19" id="KW-1015">Disulfide bond</keyword>
<reference evidence="28 29" key="1">
    <citation type="submission" date="2020-08" db="EMBL/GenBank/DDBJ databases">
        <title>Plant Genome Project.</title>
        <authorList>
            <person name="Zhang R.-G."/>
        </authorList>
    </citation>
    <scope>NUCLEOTIDE SEQUENCE [LARGE SCALE GENOMIC DNA]</scope>
    <source>
        <tissue evidence="28">Rhizome</tissue>
    </source>
</reference>
<dbReference type="GO" id="GO:0005524">
    <property type="term" value="F:ATP binding"/>
    <property type="evidence" value="ECO:0007669"/>
    <property type="project" value="UniProtKB-UniRule"/>
</dbReference>